<organism evidence="5 6">
    <name type="scientific">Myotis brandtii</name>
    <name type="common">Brandt's bat</name>
    <dbReference type="NCBI Taxonomy" id="109478"/>
    <lineage>
        <taxon>Eukaryota</taxon>
        <taxon>Metazoa</taxon>
        <taxon>Chordata</taxon>
        <taxon>Craniata</taxon>
        <taxon>Vertebrata</taxon>
        <taxon>Euteleostomi</taxon>
        <taxon>Mammalia</taxon>
        <taxon>Eutheria</taxon>
        <taxon>Laurasiatheria</taxon>
        <taxon>Chiroptera</taxon>
        <taxon>Yangochiroptera</taxon>
        <taxon>Vespertilionidae</taxon>
        <taxon>Myotis</taxon>
    </lineage>
</organism>
<reference evidence="5 6" key="1">
    <citation type="journal article" date="2013" name="Nat. Commun.">
        <title>Genome analysis reveals insights into physiology and longevity of the Brandt's bat Myotis brandtii.</title>
        <authorList>
            <person name="Seim I."/>
            <person name="Fang X."/>
            <person name="Xiong Z."/>
            <person name="Lobanov A.V."/>
            <person name="Huang Z."/>
            <person name="Ma S."/>
            <person name="Feng Y."/>
            <person name="Turanov A.A."/>
            <person name="Zhu Y."/>
            <person name="Lenz T.L."/>
            <person name="Gerashchenko M.V."/>
            <person name="Fan D."/>
            <person name="Hee Yim S."/>
            <person name="Yao X."/>
            <person name="Jordan D."/>
            <person name="Xiong Y."/>
            <person name="Ma Y."/>
            <person name="Lyapunov A.N."/>
            <person name="Chen G."/>
            <person name="Kulakova O.I."/>
            <person name="Sun Y."/>
            <person name="Lee S.G."/>
            <person name="Bronson R.T."/>
            <person name="Moskalev A.A."/>
            <person name="Sunyaev S.R."/>
            <person name="Zhang G."/>
            <person name="Krogh A."/>
            <person name="Wang J."/>
            <person name="Gladyshev V.N."/>
        </authorList>
    </citation>
    <scope>NUCLEOTIDE SEQUENCE [LARGE SCALE GENOMIC DNA]</scope>
</reference>
<comment type="similarity">
    <text evidence="1">Belongs to the ubiquitin-conjugating enzyme family. UFC1 subfamily.</text>
</comment>
<sequence length="104" mass="12180">MADKAIVVPCLRSWSWILRSGVVGEQFEDEYQSLVPYVKNNKNADKDWFQLQSNTESTRWFGKSWFTHDLHKYEFDIKFGIPITFLITAPEMAVLELDEKTATM</sequence>
<accession>S7MJD9</accession>
<dbReference type="GO" id="GO:1990592">
    <property type="term" value="P:protein K69-linked ufmylation"/>
    <property type="evidence" value="ECO:0007669"/>
    <property type="project" value="TreeGrafter"/>
</dbReference>
<dbReference type="PANTHER" id="PTHR12921">
    <property type="entry name" value="UBIQUITIN-FOLD MODIFIER-CONJUGATING ENZYME 1"/>
    <property type="match status" value="1"/>
</dbReference>
<dbReference type="GO" id="GO:0061657">
    <property type="term" value="F:UFM1 conjugating enzyme activity"/>
    <property type="evidence" value="ECO:0007669"/>
    <property type="project" value="InterPro"/>
</dbReference>
<evidence type="ECO:0000313" key="6">
    <source>
        <dbReference type="Proteomes" id="UP000052978"/>
    </source>
</evidence>
<evidence type="ECO:0000256" key="1">
    <source>
        <dbReference type="ARBA" id="ARBA00008451"/>
    </source>
</evidence>
<dbReference type="Pfam" id="PF08694">
    <property type="entry name" value="UFC1"/>
    <property type="match status" value="1"/>
</dbReference>
<dbReference type="PANTHER" id="PTHR12921:SF0">
    <property type="entry name" value="UBIQUITIN-FOLD MODIFIER-CONJUGATING ENZYME 1"/>
    <property type="match status" value="1"/>
</dbReference>
<evidence type="ECO:0000256" key="2">
    <source>
        <dbReference type="ARBA" id="ARBA00013306"/>
    </source>
</evidence>
<keyword evidence="6" id="KW-1185">Reference proteome</keyword>
<gene>
    <name evidence="5" type="ORF">D623_10035584</name>
</gene>
<dbReference type="eggNOG" id="KOG3357">
    <property type="taxonomic scope" value="Eukaryota"/>
</dbReference>
<dbReference type="Gene3D" id="3.10.110.10">
    <property type="entry name" value="Ubiquitin Conjugating Enzyme"/>
    <property type="match status" value="1"/>
</dbReference>
<comment type="function">
    <text evidence="4">E2-like enzyme which specifically catalyzes the second step in ufmylation. Accepts the ubiquitin-like modifier UFM1 from the E1 enzyme UBA5 and forms an intermediate with UFM1 via a thioester linkage. Ufmylation is involved in various processes, such as ribosome recycling, response to DNA damage, interferon response or reticulophagy (also called ER-phagy).</text>
</comment>
<dbReference type="SUPFAM" id="SSF54495">
    <property type="entry name" value="UBC-like"/>
    <property type="match status" value="1"/>
</dbReference>
<evidence type="ECO:0000313" key="5">
    <source>
        <dbReference type="EMBL" id="EPQ03445.1"/>
    </source>
</evidence>
<dbReference type="EMBL" id="KE161360">
    <property type="protein sequence ID" value="EPQ03445.1"/>
    <property type="molecule type" value="Genomic_DNA"/>
</dbReference>
<dbReference type="InterPro" id="IPR014806">
    <property type="entry name" value="Ufc1"/>
</dbReference>
<dbReference type="AlphaFoldDB" id="S7MJD9"/>
<evidence type="ECO:0000256" key="3">
    <source>
        <dbReference type="ARBA" id="ARBA00022786"/>
    </source>
</evidence>
<evidence type="ECO:0000256" key="4">
    <source>
        <dbReference type="ARBA" id="ARBA00045718"/>
    </source>
</evidence>
<dbReference type="Proteomes" id="UP000052978">
    <property type="component" value="Unassembled WGS sequence"/>
</dbReference>
<name>S7MJD9_MYOBR</name>
<dbReference type="InterPro" id="IPR016135">
    <property type="entry name" value="UBQ-conjugating_enzyme/RWD"/>
</dbReference>
<keyword evidence="3" id="KW-0833">Ubl conjugation pathway</keyword>
<dbReference type="KEGG" id="myb:102241798"/>
<dbReference type="GO" id="GO:0005737">
    <property type="term" value="C:cytoplasm"/>
    <property type="evidence" value="ECO:0007669"/>
    <property type="project" value="TreeGrafter"/>
</dbReference>
<protein>
    <recommendedName>
        <fullName evidence="2">Ubiquitin-fold modifier-conjugating enzyme 1</fullName>
    </recommendedName>
</protein>
<proteinExistence type="inferred from homology"/>